<gene>
    <name evidence="6" type="ORF">C1706_02765</name>
</gene>
<dbReference type="PROSITE" id="PS51257">
    <property type="entry name" value="PROKAR_LIPOPROTEIN"/>
    <property type="match status" value="1"/>
</dbReference>
<dbReference type="AlphaFoldDB" id="A0A4Q2EM86"/>
<comment type="subcellular location">
    <subcellularLocation>
        <location evidence="1">Cell envelope</location>
    </subcellularLocation>
</comment>
<dbReference type="Pfam" id="PF01297">
    <property type="entry name" value="ZnuA"/>
    <property type="match status" value="1"/>
</dbReference>
<sequence length="307" mass="32077">MNLARPLALLAALATGLTLASCTSPAATPSASPSSTPVTLSVVASTDVWGDLAAKVGGDRVNVTSIIDDPSKDPHEYEANAQIQLTLSKAQVVIENGGGYDDFVDTMLAAAKNPAIERINAVTVSGKQASAGDELNEHVWYDFGTVTKVVDAISATYTKLDPSDAATFTANASTLKASLATLTQKENDLKATYAGQPVSITEPVPLYMLEAIGLENKTPEEFSEAVENESDVAPAVLNETLKLYSDHAVKLLAYNEQTTGAQTDAVVKAATANNIPVVAFTETLPAGKTYVSWMTDNLDALAAALAK</sequence>
<feature type="signal peptide" evidence="5">
    <location>
        <begin position="1"/>
        <end position="26"/>
    </location>
</feature>
<organism evidence="6 7">
    <name type="scientific">Propioniciclava flava</name>
    <dbReference type="NCBI Taxonomy" id="2072026"/>
    <lineage>
        <taxon>Bacteria</taxon>
        <taxon>Bacillati</taxon>
        <taxon>Actinomycetota</taxon>
        <taxon>Actinomycetes</taxon>
        <taxon>Propionibacteriales</taxon>
        <taxon>Propionibacteriaceae</taxon>
        <taxon>Propioniciclava</taxon>
    </lineage>
</organism>
<dbReference type="Gene3D" id="3.40.50.1980">
    <property type="entry name" value="Nitrogenase molybdenum iron protein domain"/>
    <property type="match status" value="2"/>
</dbReference>
<dbReference type="PANTHER" id="PTHR42953:SF1">
    <property type="entry name" value="METAL-BINDING PROTEIN HI_0362-RELATED"/>
    <property type="match status" value="1"/>
</dbReference>
<keyword evidence="7" id="KW-1185">Reference proteome</keyword>
<dbReference type="Proteomes" id="UP000290624">
    <property type="component" value="Unassembled WGS sequence"/>
</dbReference>
<dbReference type="InterPro" id="IPR050492">
    <property type="entry name" value="Bact_metal-bind_prot9"/>
</dbReference>
<reference evidence="6 7" key="1">
    <citation type="submission" date="2018-01" db="EMBL/GenBank/DDBJ databases">
        <title>Lactibacter flavus gen. nov., sp. nov., a novel bacterium of the family Propionibacteriaceae isolated from raw milk and dairy products.</title>
        <authorList>
            <person name="Wenning M."/>
            <person name="Breitenwieser F."/>
            <person name="Huptas C."/>
            <person name="von Neubeck M."/>
            <person name="Busse H.-J."/>
            <person name="Scherer S."/>
        </authorList>
    </citation>
    <scope>NUCLEOTIDE SEQUENCE [LARGE SCALE GENOMIC DNA]</scope>
    <source>
        <strain evidence="6 7">VG341</strain>
    </source>
</reference>
<name>A0A4Q2EM86_9ACTN</name>
<dbReference type="EMBL" id="PPCV01000002">
    <property type="protein sequence ID" value="RXW33155.1"/>
    <property type="molecule type" value="Genomic_DNA"/>
</dbReference>
<keyword evidence="2" id="KW-0813">Transport</keyword>
<feature type="chain" id="PRO_5020894332" evidence="5">
    <location>
        <begin position="27"/>
        <end position="307"/>
    </location>
</feature>
<comment type="caution">
    <text evidence="6">The sequence shown here is derived from an EMBL/GenBank/DDBJ whole genome shotgun (WGS) entry which is preliminary data.</text>
</comment>
<evidence type="ECO:0000256" key="4">
    <source>
        <dbReference type="ARBA" id="ARBA00022729"/>
    </source>
</evidence>
<proteinExistence type="predicted"/>
<dbReference type="InterPro" id="IPR006127">
    <property type="entry name" value="ZnuA-like"/>
</dbReference>
<accession>A0A4Q2EM86</accession>
<evidence type="ECO:0000313" key="6">
    <source>
        <dbReference type="EMBL" id="RXW33155.1"/>
    </source>
</evidence>
<evidence type="ECO:0000256" key="5">
    <source>
        <dbReference type="SAM" id="SignalP"/>
    </source>
</evidence>
<evidence type="ECO:0000313" key="7">
    <source>
        <dbReference type="Proteomes" id="UP000290624"/>
    </source>
</evidence>
<keyword evidence="4 5" id="KW-0732">Signal</keyword>
<evidence type="ECO:0000256" key="3">
    <source>
        <dbReference type="ARBA" id="ARBA00022723"/>
    </source>
</evidence>
<dbReference type="GO" id="GO:0046872">
    <property type="term" value="F:metal ion binding"/>
    <property type="evidence" value="ECO:0007669"/>
    <property type="project" value="UniProtKB-KW"/>
</dbReference>
<dbReference type="GO" id="GO:0030001">
    <property type="term" value="P:metal ion transport"/>
    <property type="evidence" value="ECO:0007669"/>
    <property type="project" value="InterPro"/>
</dbReference>
<dbReference type="GO" id="GO:0030313">
    <property type="term" value="C:cell envelope"/>
    <property type="evidence" value="ECO:0007669"/>
    <property type="project" value="UniProtKB-SubCell"/>
</dbReference>
<dbReference type="OrthoDB" id="9810636at2"/>
<evidence type="ECO:0000256" key="2">
    <source>
        <dbReference type="ARBA" id="ARBA00022448"/>
    </source>
</evidence>
<protein>
    <submittedName>
        <fullName evidence="6">ABC transporter substrate-binding protein</fullName>
    </submittedName>
</protein>
<dbReference type="PANTHER" id="PTHR42953">
    <property type="entry name" value="HIGH-AFFINITY ZINC UPTAKE SYSTEM PROTEIN ZNUA-RELATED"/>
    <property type="match status" value="1"/>
</dbReference>
<dbReference type="SUPFAM" id="SSF53807">
    <property type="entry name" value="Helical backbone' metal receptor"/>
    <property type="match status" value="1"/>
</dbReference>
<evidence type="ECO:0000256" key="1">
    <source>
        <dbReference type="ARBA" id="ARBA00004196"/>
    </source>
</evidence>
<keyword evidence="3" id="KW-0479">Metal-binding</keyword>